<feature type="transmembrane region" description="Helical" evidence="2">
    <location>
        <begin position="82"/>
        <end position="105"/>
    </location>
</feature>
<evidence type="ECO:0000256" key="1">
    <source>
        <dbReference type="SAM" id="MobiDB-lite"/>
    </source>
</evidence>
<organism evidence="3">
    <name type="scientific">Chromulina nebulosa</name>
    <dbReference type="NCBI Taxonomy" id="96789"/>
    <lineage>
        <taxon>Eukaryota</taxon>
        <taxon>Sar</taxon>
        <taxon>Stramenopiles</taxon>
        <taxon>Ochrophyta</taxon>
        <taxon>Chrysophyceae</taxon>
        <taxon>Chromulinales</taxon>
        <taxon>Chromulinaceae</taxon>
        <taxon>Chromulina</taxon>
    </lineage>
</organism>
<accession>A0A7S0XDE2</accession>
<keyword evidence="2" id="KW-0812">Transmembrane</keyword>
<reference evidence="3" key="1">
    <citation type="submission" date="2021-01" db="EMBL/GenBank/DDBJ databases">
        <authorList>
            <person name="Corre E."/>
            <person name="Pelletier E."/>
            <person name="Niang G."/>
            <person name="Scheremetjew M."/>
            <person name="Finn R."/>
            <person name="Kale V."/>
            <person name="Holt S."/>
            <person name="Cochrane G."/>
            <person name="Meng A."/>
            <person name="Brown T."/>
            <person name="Cohen L."/>
        </authorList>
    </citation>
    <scope>NUCLEOTIDE SEQUENCE</scope>
    <source>
        <strain evidence="3">UTEXLB2642</strain>
    </source>
</reference>
<proteinExistence type="predicted"/>
<keyword evidence="2" id="KW-0472">Membrane</keyword>
<evidence type="ECO:0000256" key="2">
    <source>
        <dbReference type="SAM" id="Phobius"/>
    </source>
</evidence>
<feature type="compositionally biased region" description="Basic and acidic residues" evidence="1">
    <location>
        <begin position="153"/>
        <end position="165"/>
    </location>
</feature>
<gene>
    <name evidence="3" type="ORF">CNEB1095_LOCUS1663</name>
</gene>
<protein>
    <submittedName>
        <fullName evidence="3">Uncharacterized protein</fullName>
    </submittedName>
</protein>
<dbReference type="AlphaFoldDB" id="A0A7S0XDE2"/>
<keyword evidence="2" id="KW-1133">Transmembrane helix</keyword>
<feature type="region of interest" description="Disordered" evidence="1">
    <location>
        <begin position="145"/>
        <end position="165"/>
    </location>
</feature>
<evidence type="ECO:0000313" key="3">
    <source>
        <dbReference type="EMBL" id="CAD8716046.1"/>
    </source>
</evidence>
<name>A0A7S0XDE2_9STRA</name>
<dbReference type="EMBL" id="HBFD01002585">
    <property type="protein sequence ID" value="CAD8716046.1"/>
    <property type="molecule type" value="Transcribed_RNA"/>
</dbReference>
<sequence>MVKLFKPITSALSKLTSSISQSSTINGWDLYGRVPFDDFIFKTSNLIDNNLLRRSMTEAILEEIPYALPHFRRRKRIYEIMTSLKSLSVLVIGFFLFGFVLKLILQAGLRKIRSQSGAPISAINKKSNRKGKQIEGMGEGFYDMEVYDDDSDNKDNDKDKDDLFD</sequence>